<proteinExistence type="predicted"/>
<dbReference type="SUPFAM" id="SSF81593">
    <property type="entry name" value="Nucleotidyltransferase substrate binding subunit/domain"/>
    <property type="match status" value="1"/>
</dbReference>
<sequence>MKFDIKKTINYWREGADYDLETAEALFKIKKYPYALFFGHLSLEKILKALVVKESEKHAPYTHSLPLLSSKLPFITEEIRKKLARFMEFYLESRYPEERKKFYKKCTKKFTEKSLKEIKVIFQWLKKKL</sequence>
<accession>A0A2M7E7T8</accession>
<dbReference type="EMBL" id="PETL01000278">
    <property type="protein sequence ID" value="PIV63751.1"/>
    <property type="molecule type" value="Genomic_DNA"/>
</dbReference>
<keyword evidence="2" id="KW-0238">DNA-binding</keyword>
<gene>
    <name evidence="2" type="ORF">COS11_05810</name>
</gene>
<dbReference type="Gene3D" id="1.20.120.330">
    <property type="entry name" value="Nucleotidyltransferases domain 2"/>
    <property type="match status" value="1"/>
</dbReference>
<dbReference type="SMART" id="SM00748">
    <property type="entry name" value="HEPN"/>
    <property type="match status" value="1"/>
</dbReference>
<organism evidence="2 3">
    <name type="scientific">bacterium (Candidatus Ratteibacteria) CG01_land_8_20_14_3_00_40_19</name>
    <dbReference type="NCBI Taxonomy" id="2014290"/>
    <lineage>
        <taxon>Bacteria</taxon>
        <taxon>Candidatus Ratteibacteria</taxon>
    </lineage>
</organism>
<dbReference type="PROSITE" id="PS50910">
    <property type="entry name" value="HEPN"/>
    <property type="match status" value="1"/>
</dbReference>
<reference evidence="3" key="1">
    <citation type="submission" date="2017-09" db="EMBL/GenBank/DDBJ databases">
        <title>Depth-based differentiation of microbial function through sediment-hosted aquifers and enrichment of novel symbionts in the deep terrestrial subsurface.</title>
        <authorList>
            <person name="Probst A.J."/>
            <person name="Ladd B."/>
            <person name="Jarett J.K."/>
            <person name="Geller-Mcgrath D.E."/>
            <person name="Sieber C.M.K."/>
            <person name="Emerson J.B."/>
            <person name="Anantharaman K."/>
            <person name="Thomas B.C."/>
            <person name="Malmstrom R."/>
            <person name="Stieglmeier M."/>
            <person name="Klingl A."/>
            <person name="Woyke T."/>
            <person name="Ryan C.M."/>
            <person name="Banfield J.F."/>
        </authorList>
    </citation>
    <scope>NUCLEOTIDE SEQUENCE [LARGE SCALE GENOMIC DNA]</scope>
</reference>
<evidence type="ECO:0000259" key="1">
    <source>
        <dbReference type="PROSITE" id="PS50910"/>
    </source>
</evidence>
<feature type="domain" description="HEPN" evidence="1">
    <location>
        <begin position="13"/>
        <end position="121"/>
    </location>
</feature>
<dbReference type="GO" id="GO:0003677">
    <property type="term" value="F:DNA binding"/>
    <property type="evidence" value="ECO:0007669"/>
    <property type="project" value="UniProtKB-KW"/>
</dbReference>
<name>A0A2M7E7T8_9BACT</name>
<comment type="caution">
    <text evidence="2">The sequence shown here is derived from an EMBL/GenBank/DDBJ whole genome shotgun (WGS) entry which is preliminary data.</text>
</comment>
<dbReference type="Pfam" id="PF05168">
    <property type="entry name" value="HEPN"/>
    <property type="match status" value="1"/>
</dbReference>
<dbReference type="InterPro" id="IPR007842">
    <property type="entry name" value="HEPN_dom"/>
</dbReference>
<evidence type="ECO:0000313" key="2">
    <source>
        <dbReference type="EMBL" id="PIV63751.1"/>
    </source>
</evidence>
<dbReference type="AlphaFoldDB" id="A0A2M7E7T8"/>
<protein>
    <submittedName>
        <fullName evidence="2">DNA-binding protein</fullName>
    </submittedName>
</protein>
<dbReference type="Proteomes" id="UP000228886">
    <property type="component" value="Unassembled WGS sequence"/>
</dbReference>
<evidence type="ECO:0000313" key="3">
    <source>
        <dbReference type="Proteomes" id="UP000228886"/>
    </source>
</evidence>